<dbReference type="Proteomes" id="UP000326759">
    <property type="component" value="Unassembled WGS sequence"/>
</dbReference>
<feature type="region of interest" description="Disordered" evidence="1">
    <location>
        <begin position="382"/>
        <end position="417"/>
    </location>
</feature>
<protein>
    <submittedName>
        <fullName evidence="2">Uncharacterized protein</fullName>
    </submittedName>
</protein>
<feature type="compositionally biased region" description="Low complexity" evidence="1">
    <location>
        <begin position="202"/>
        <end position="218"/>
    </location>
</feature>
<feature type="compositionally biased region" description="Low complexity" evidence="1">
    <location>
        <begin position="171"/>
        <end position="195"/>
    </location>
</feature>
<evidence type="ECO:0000256" key="1">
    <source>
        <dbReference type="SAM" id="MobiDB-lite"/>
    </source>
</evidence>
<feature type="region of interest" description="Disordered" evidence="1">
    <location>
        <begin position="166"/>
        <end position="218"/>
    </location>
</feature>
<feature type="compositionally biased region" description="Polar residues" evidence="1">
    <location>
        <begin position="25"/>
        <end position="41"/>
    </location>
</feature>
<comment type="caution">
    <text evidence="2">The sequence shown here is derived from an EMBL/GenBank/DDBJ whole genome shotgun (WGS) entry which is preliminary data.</text>
</comment>
<organism evidence="2 3">
    <name type="scientific">Armadillidium nasatum</name>
    <dbReference type="NCBI Taxonomy" id="96803"/>
    <lineage>
        <taxon>Eukaryota</taxon>
        <taxon>Metazoa</taxon>
        <taxon>Ecdysozoa</taxon>
        <taxon>Arthropoda</taxon>
        <taxon>Crustacea</taxon>
        <taxon>Multicrustacea</taxon>
        <taxon>Malacostraca</taxon>
        <taxon>Eumalacostraca</taxon>
        <taxon>Peracarida</taxon>
        <taxon>Isopoda</taxon>
        <taxon>Oniscidea</taxon>
        <taxon>Crinocheta</taxon>
        <taxon>Armadillidiidae</taxon>
        <taxon>Armadillidium</taxon>
    </lineage>
</organism>
<evidence type="ECO:0000313" key="3">
    <source>
        <dbReference type="Proteomes" id="UP000326759"/>
    </source>
</evidence>
<accession>A0A5N5TJ21</accession>
<keyword evidence="3" id="KW-1185">Reference proteome</keyword>
<sequence>MVIMKNVTVASPIESKNNDEKKSLSKLNSSDRPLQSPSQGKSVVHKDNSLQNRQGEIPVSPLNNAVSPSNNPVTREISPDMLFQLASKLTGGTFQLPSLSQLPNALYNASLVAPPGFVTNTKVNDLPIARTIPQTISHVVGDPNRQIPNCLGKQQVLQQPDIHQMHTPTKPVQIPQQSQISSPFPSQQQSPHVQQNSMALRHTQQIPQQQQSPQHQVTQNTTLQYPNMHHLQLHTSQPQTTQYQNPSVPINTDLLSRLLARPSQGISSQVGPSVMRPNFGGGFPPPGITLGHINYSQAVQLQPNSLPVSGSQTQQQQQQQRALSAMQFSQLQQLHSANRDINVNTTNGGNLVHRTVNTAPSPPASSLPPFQNHIYDHPFMASGKQGTTINSGSSSPSQVLRPYSNTNVFGSGQMDPA</sequence>
<name>A0A5N5TJ21_9CRUS</name>
<evidence type="ECO:0000313" key="2">
    <source>
        <dbReference type="EMBL" id="KAB7505625.1"/>
    </source>
</evidence>
<feature type="compositionally biased region" description="Polar residues" evidence="1">
    <location>
        <begin position="61"/>
        <end position="73"/>
    </location>
</feature>
<feature type="region of interest" description="Disordered" evidence="1">
    <location>
        <begin position="1"/>
        <end position="47"/>
    </location>
</feature>
<proteinExistence type="predicted"/>
<reference evidence="2 3" key="1">
    <citation type="journal article" date="2019" name="PLoS Biol.">
        <title>Sex chromosomes control vertical transmission of feminizing Wolbachia symbionts in an isopod.</title>
        <authorList>
            <person name="Becking T."/>
            <person name="Chebbi M.A."/>
            <person name="Giraud I."/>
            <person name="Moumen B."/>
            <person name="Laverre T."/>
            <person name="Caubet Y."/>
            <person name="Peccoud J."/>
            <person name="Gilbert C."/>
            <person name="Cordaux R."/>
        </authorList>
    </citation>
    <scope>NUCLEOTIDE SEQUENCE [LARGE SCALE GENOMIC DNA]</scope>
    <source>
        <strain evidence="2">ANa2</strain>
        <tissue evidence="2">Whole body excluding digestive tract and cuticle</tissue>
    </source>
</reference>
<gene>
    <name evidence="2" type="ORF">Anas_10074</name>
</gene>
<feature type="compositionally biased region" description="Polar residues" evidence="1">
    <location>
        <begin position="384"/>
        <end position="410"/>
    </location>
</feature>
<feature type="region of interest" description="Disordered" evidence="1">
    <location>
        <begin position="54"/>
        <end position="73"/>
    </location>
</feature>
<dbReference type="EMBL" id="SEYY01001174">
    <property type="protein sequence ID" value="KAB7505625.1"/>
    <property type="molecule type" value="Genomic_DNA"/>
</dbReference>
<dbReference type="AlphaFoldDB" id="A0A5N5TJ21"/>